<name>A0A6A5UHV2_9PLEO</name>
<dbReference type="GO" id="GO:0016020">
    <property type="term" value="C:membrane"/>
    <property type="evidence" value="ECO:0007669"/>
    <property type="project" value="UniProtKB-SubCell"/>
</dbReference>
<evidence type="ECO:0000259" key="8">
    <source>
        <dbReference type="Pfam" id="PF20684"/>
    </source>
</evidence>
<feature type="transmembrane region" description="Helical" evidence="7">
    <location>
        <begin position="132"/>
        <end position="158"/>
    </location>
</feature>
<dbReference type="PANTHER" id="PTHR33048">
    <property type="entry name" value="PTH11-LIKE INTEGRAL MEMBRANE PROTEIN (AFU_ORTHOLOGUE AFUA_5G11245)"/>
    <property type="match status" value="1"/>
</dbReference>
<accession>A0A6A5UHV2</accession>
<feature type="transmembrane region" description="Helical" evidence="7">
    <location>
        <begin position="53"/>
        <end position="72"/>
    </location>
</feature>
<keyword evidence="4 7" id="KW-0472">Membrane</keyword>
<evidence type="ECO:0000256" key="4">
    <source>
        <dbReference type="ARBA" id="ARBA00023136"/>
    </source>
</evidence>
<dbReference type="InterPro" id="IPR052337">
    <property type="entry name" value="SAT4-like"/>
</dbReference>
<organism evidence="9 10">
    <name type="scientific">Byssothecium circinans</name>
    <dbReference type="NCBI Taxonomy" id="147558"/>
    <lineage>
        <taxon>Eukaryota</taxon>
        <taxon>Fungi</taxon>
        <taxon>Dikarya</taxon>
        <taxon>Ascomycota</taxon>
        <taxon>Pezizomycotina</taxon>
        <taxon>Dothideomycetes</taxon>
        <taxon>Pleosporomycetidae</taxon>
        <taxon>Pleosporales</taxon>
        <taxon>Massarineae</taxon>
        <taxon>Massarinaceae</taxon>
        <taxon>Byssothecium</taxon>
    </lineage>
</organism>
<reference evidence="9" key="1">
    <citation type="journal article" date="2020" name="Stud. Mycol.">
        <title>101 Dothideomycetes genomes: a test case for predicting lifestyles and emergence of pathogens.</title>
        <authorList>
            <person name="Haridas S."/>
            <person name="Albert R."/>
            <person name="Binder M."/>
            <person name="Bloem J."/>
            <person name="Labutti K."/>
            <person name="Salamov A."/>
            <person name="Andreopoulos B."/>
            <person name="Baker S."/>
            <person name="Barry K."/>
            <person name="Bills G."/>
            <person name="Bluhm B."/>
            <person name="Cannon C."/>
            <person name="Castanera R."/>
            <person name="Culley D."/>
            <person name="Daum C."/>
            <person name="Ezra D."/>
            <person name="Gonzalez J."/>
            <person name="Henrissat B."/>
            <person name="Kuo A."/>
            <person name="Liang C."/>
            <person name="Lipzen A."/>
            <person name="Lutzoni F."/>
            <person name="Magnuson J."/>
            <person name="Mondo S."/>
            <person name="Nolan M."/>
            <person name="Ohm R."/>
            <person name="Pangilinan J."/>
            <person name="Park H.-J."/>
            <person name="Ramirez L."/>
            <person name="Alfaro M."/>
            <person name="Sun H."/>
            <person name="Tritt A."/>
            <person name="Yoshinaga Y."/>
            <person name="Zwiers L.-H."/>
            <person name="Turgeon B."/>
            <person name="Goodwin S."/>
            <person name="Spatafora J."/>
            <person name="Crous P."/>
            <person name="Grigoriev I."/>
        </authorList>
    </citation>
    <scope>NUCLEOTIDE SEQUENCE</scope>
    <source>
        <strain evidence="9">CBS 675.92</strain>
    </source>
</reference>
<evidence type="ECO:0000256" key="1">
    <source>
        <dbReference type="ARBA" id="ARBA00004141"/>
    </source>
</evidence>
<dbReference type="OrthoDB" id="5417844at2759"/>
<comment type="similarity">
    <text evidence="5">Belongs to the SAT4 family.</text>
</comment>
<evidence type="ECO:0000256" key="2">
    <source>
        <dbReference type="ARBA" id="ARBA00022692"/>
    </source>
</evidence>
<protein>
    <recommendedName>
        <fullName evidence="8">Rhodopsin domain-containing protein</fullName>
    </recommendedName>
</protein>
<evidence type="ECO:0000256" key="7">
    <source>
        <dbReference type="SAM" id="Phobius"/>
    </source>
</evidence>
<comment type="subcellular location">
    <subcellularLocation>
        <location evidence="1">Membrane</location>
        <topology evidence="1">Multi-pass membrane protein</topology>
    </subcellularLocation>
</comment>
<feature type="compositionally biased region" description="Basic and acidic residues" evidence="6">
    <location>
        <begin position="305"/>
        <end position="315"/>
    </location>
</feature>
<evidence type="ECO:0000256" key="5">
    <source>
        <dbReference type="ARBA" id="ARBA00038359"/>
    </source>
</evidence>
<feature type="transmembrane region" description="Helical" evidence="7">
    <location>
        <begin position="20"/>
        <end position="41"/>
    </location>
</feature>
<evidence type="ECO:0000256" key="3">
    <source>
        <dbReference type="ARBA" id="ARBA00022989"/>
    </source>
</evidence>
<keyword evidence="2 7" id="KW-0812">Transmembrane</keyword>
<dbReference type="Proteomes" id="UP000800035">
    <property type="component" value="Unassembled WGS sequence"/>
</dbReference>
<feature type="transmembrane region" description="Helical" evidence="7">
    <location>
        <begin position="102"/>
        <end position="120"/>
    </location>
</feature>
<gene>
    <name evidence="9" type="ORF">CC80DRAFT_460019</name>
</gene>
<dbReference type="EMBL" id="ML976977">
    <property type="protein sequence ID" value="KAF1963362.1"/>
    <property type="molecule type" value="Genomic_DNA"/>
</dbReference>
<feature type="transmembrane region" description="Helical" evidence="7">
    <location>
        <begin position="178"/>
        <end position="199"/>
    </location>
</feature>
<dbReference type="Pfam" id="PF20684">
    <property type="entry name" value="Fung_rhodopsin"/>
    <property type="match status" value="1"/>
</dbReference>
<keyword evidence="3 7" id="KW-1133">Transmembrane helix</keyword>
<feature type="domain" description="Rhodopsin" evidence="8">
    <location>
        <begin position="37"/>
        <end position="275"/>
    </location>
</feature>
<dbReference type="PANTHER" id="PTHR33048:SF47">
    <property type="entry name" value="INTEGRAL MEMBRANE PROTEIN-RELATED"/>
    <property type="match status" value="1"/>
</dbReference>
<evidence type="ECO:0000313" key="9">
    <source>
        <dbReference type="EMBL" id="KAF1963362.1"/>
    </source>
</evidence>
<dbReference type="AlphaFoldDB" id="A0A6A5UHV2"/>
<evidence type="ECO:0000256" key="6">
    <source>
        <dbReference type="SAM" id="MobiDB-lite"/>
    </source>
</evidence>
<evidence type="ECO:0000313" key="10">
    <source>
        <dbReference type="Proteomes" id="UP000800035"/>
    </source>
</evidence>
<dbReference type="InterPro" id="IPR049326">
    <property type="entry name" value="Rhodopsin_dom_fungi"/>
</dbReference>
<feature type="transmembrane region" description="Helical" evidence="7">
    <location>
        <begin position="211"/>
        <end position="231"/>
    </location>
</feature>
<keyword evidence="10" id="KW-1185">Reference proteome</keyword>
<proteinExistence type="inferred from homology"/>
<sequence>MTVLSTANVAHITKEHRNRTITAISVCFPLAVLAVILRFTARKISGARIWYDDWLACAGLVAVGVFISLMLVDLPDDGAIRGEPIPESTLLANAKTVYVAELFYYIIQFSLKSSILAFYWRLFKVTSIRVPIYFIACFVVAWFIASILVTAFQCIPVASLWTPALKSSAKCVELAPFFFGTSIPNILADLFLLALPMPYVWGLKISLAQKIFVMALFLLGGFVLVASAIRLRLLLLLDLQGFYANWSVENSVLWSAMENCMGVVCACLPSLKPIVGFLPWASRPGKSLGSGHTSGRDMRFPGSEHGPDKTKQQHDEHELLERDCACCWAEAERPVEGHSLKTMEGGSIMVRTQIHTSSSDVNQPAETV</sequence>
<feature type="region of interest" description="Disordered" evidence="6">
    <location>
        <begin position="288"/>
        <end position="315"/>
    </location>
</feature>